<evidence type="ECO:0000256" key="1">
    <source>
        <dbReference type="ARBA" id="ARBA00009481"/>
    </source>
</evidence>
<gene>
    <name evidence="6" type="ORF">COW36_10685</name>
</gene>
<dbReference type="InterPro" id="IPR028098">
    <property type="entry name" value="Glyco_trans_4-like_N"/>
</dbReference>
<evidence type="ECO:0008006" key="8">
    <source>
        <dbReference type="Google" id="ProtNLM"/>
    </source>
</evidence>
<organism evidence="6 7">
    <name type="scientific">bacterium (Candidatus Blackallbacteria) CG17_big_fil_post_rev_8_21_14_2_50_48_46</name>
    <dbReference type="NCBI Taxonomy" id="2014261"/>
    <lineage>
        <taxon>Bacteria</taxon>
        <taxon>Candidatus Blackallbacteria</taxon>
    </lineage>
</organism>
<reference evidence="6 7" key="1">
    <citation type="submission" date="2017-09" db="EMBL/GenBank/DDBJ databases">
        <title>Depth-based differentiation of microbial function through sediment-hosted aquifers and enrichment of novel symbionts in the deep terrestrial subsurface.</title>
        <authorList>
            <person name="Probst A.J."/>
            <person name="Ladd B."/>
            <person name="Jarett J.K."/>
            <person name="Geller-Mcgrath D.E."/>
            <person name="Sieber C.M."/>
            <person name="Emerson J.B."/>
            <person name="Anantharaman K."/>
            <person name="Thomas B.C."/>
            <person name="Malmstrom R."/>
            <person name="Stieglmeier M."/>
            <person name="Klingl A."/>
            <person name="Woyke T."/>
            <person name="Ryan C.M."/>
            <person name="Banfield J.F."/>
        </authorList>
    </citation>
    <scope>NUCLEOTIDE SEQUENCE [LARGE SCALE GENOMIC DNA]</scope>
    <source>
        <strain evidence="6">CG17_big_fil_post_rev_8_21_14_2_50_48_46</strain>
    </source>
</reference>
<evidence type="ECO:0000259" key="5">
    <source>
        <dbReference type="Pfam" id="PF13439"/>
    </source>
</evidence>
<dbReference type="SUPFAM" id="SSF53756">
    <property type="entry name" value="UDP-Glycosyltransferase/glycogen phosphorylase"/>
    <property type="match status" value="1"/>
</dbReference>
<protein>
    <recommendedName>
        <fullName evidence="8">Glycosyl transferase family 1 domain-containing protein</fullName>
    </recommendedName>
</protein>
<sequence length="409" mass="45156">MEVRKMLKQTQAPLKLLWIHDRARGTGGAERYLMQVASALREKGIVSSLLYGPGYSDPDFLAAFESAWPALEFSTQIQKIQPDLIYVHRLPQGVRMQDLLQLEIPVMRFFHDHQLLCLREHKYTAIGQKTCTRPLGTHCYTCPGFVVRSGSGISLRSVAGMKQELDLHRHLAQAVVASDYLADHLVANGFEREMISVVPLFASAPQPAQPALGKPAFDPWQLLFAGQLVTGKGLDLLLKALVKVPQAKLWVAGEGRQAEKYQQICEALGLRSRVQFLGNQSAEALSQLQNQAAMVVIPSRAPETFALAGVEAMSHGRAVIASDVGGMRTWLNPGQNGLLFPSGDIQALADAIRQLGEAPELTAEMGSQGVLLWQEKFQLSQHLQKLVPLMHRLVFESKQTQKFNLQEAA</sequence>
<keyword evidence="3" id="KW-0808">Transferase</keyword>
<comment type="caution">
    <text evidence="6">The sequence shown here is derived from an EMBL/GenBank/DDBJ whole genome shotgun (WGS) entry which is preliminary data.</text>
</comment>
<evidence type="ECO:0000313" key="6">
    <source>
        <dbReference type="EMBL" id="PIW16934.1"/>
    </source>
</evidence>
<dbReference type="GO" id="GO:0016757">
    <property type="term" value="F:glycosyltransferase activity"/>
    <property type="evidence" value="ECO:0007669"/>
    <property type="project" value="UniProtKB-KW"/>
</dbReference>
<feature type="domain" description="Glycosyl transferase family 1" evidence="4">
    <location>
        <begin position="218"/>
        <end position="368"/>
    </location>
</feature>
<proteinExistence type="inferred from homology"/>
<evidence type="ECO:0000259" key="4">
    <source>
        <dbReference type="Pfam" id="PF00534"/>
    </source>
</evidence>
<dbReference type="PANTHER" id="PTHR12526:SF640">
    <property type="entry name" value="COLANIC ACID BIOSYNTHESIS GLYCOSYLTRANSFERASE WCAL-RELATED"/>
    <property type="match status" value="1"/>
</dbReference>
<dbReference type="CDD" id="cd03801">
    <property type="entry name" value="GT4_PimA-like"/>
    <property type="match status" value="1"/>
</dbReference>
<accession>A0A2M7G4T3</accession>
<evidence type="ECO:0000313" key="7">
    <source>
        <dbReference type="Proteomes" id="UP000231019"/>
    </source>
</evidence>
<dbReference type="PANTHER" id="PTHR12526">
    <property type="entry name" value="GLYCOSYLTRANSFERASE"/>
    <property type="match status" value="1"/>
</dbReference>
<dbReference type="Pfam" id="PF13439">
    <property type="entry name" value="Glyco_transf_4"/>
    <property type="match status" value="1"/>
</dbReference>
<dbReference type="EMBL" id="PFFQ01000032">
    <property type="protein sequence ID" value="PIW16934.1"/>
    <property type="molecule type" value="Genomic_DNA"/>
</dbReference>
<feature type="domain" description="Glycosyltransferase subfamily 4-like N-terminal" evidence="5">
    <location>
        <begin position="27"/>
        <end position="199"/>
    </location>
</feature>
<name>A0A2M7G4T3_9BACT</name>
<keyword evidence="2" id="KW-0328">Glycosyltransferase</keyword>
<dbReference type="Proteomes" id="UP000231019">
    <property type="component" value="Unassembled WGS sequence"/>
</dbReference>
<dbReference type="AlphaFoldDB" id="A0A2M7G4T3"/>
<comment type="similarity">
    <text evidence="1">Belongs to the glycosyltransferase group 1 family. Glycosyltransferase 4 subfamily.</text>
</comment>
<dbReference type="Pfam" id="PF00534">
    <property type="entry name" value="Glycos_transf_1"/>
    <property type="match status" value="1"/>
</dbReference>
<dbReference type="InterPro" id="IPR001296">
    <property type="entry name" value="Glyco_trans_1"/>
</dbReference>
<evidence type="ECO:0000256" key="2">
    <source>
        <dbReference type="ARBA" id="ARBA00022676"/>
    </source>
</evidence>
<dbReference type="Gene3D" id="3.40.50.2000">
    <property type="entry name" value="Glycogen Phosphorylase B"/>
    <property type="match status" value="2"/>
</dbReference>
<evidence type="ECO:0000256" key="3">
    <source>
        <dbReference type="ARBA" id="ARBA00022679"/>
    </source>
</evidence>